<dbReference type="Proteomes" id="UP000272412">
    <property type="component" value="Unassembled WGS sequence"/>
</dbReference>
<reference evidence="12 13" key="1">
    <citation type="submission" date="2018-11" db="EMBL/GenBank/DDBJ databases">
        <title>Neisseria weixii sp. nov. isolated from the rectal contents of plateau pika (Ochotona cruzoniae).</title>
        <authorList>
            <person name="Zhang G."/>
        </authorList>
    </citation>
    <scope>NUCLEOTIDE SEQUENCE [LARGE SCALE GENOMIC DNA]</scope>
    <source>
        <strain evidence="12 13">10009</strain>
    </source>
</reference>
<comment type="function">
    <text evidence="10">Catalyzes the epimerization of the S- and R-forms of NAD(P)HX, a damaged form of NAD(P)H that is a result of enzymatic or heat-dependent hydration. This is a prerequisite for the S-specific NAD(P)H-hydrate dehydratase to allow the repair of both epimers of NAD(P)HX.</text>
</comment>
<keyword evidence="7 10" id="KW-0630">Potassium</keyword>
<keyword evidence="8 10" id="KW-0520">NAD</keyword>
<dbReference type="AlphaFoldDB" id="A0A3N4MZQ2"/>
<comment type="cofactor">
    <cofactor evidence="10">
        <name>K(+)</name>
        <dbReference type="ChEBI" id="CHEBI:29103"/>
    </cofactor>
    <text evidence="10">Binds 1 potassium ion per subunit.</text>
</comment>
<feature type="binding site" evidence="10">
    <location>
        <position position="57"/>
    </location>
    <ligand>
        <name>K(+)</name>
        <dbReference type="ChEBI" id="CHEBI:29103"/>
    </ligand>
</feature>
<comment type="catalytic activity">
    <reaction evidence="2 10">
        <text>(6R)-NADPHX = (6S)-NADPHX</text>
        <dbReference type="Rhea" id="RHEA:32227"/>
        <dbReference type="ChEBI" id="CHEBI:64076"/>
        <dbReference type="ChEBI" id="CHEBI:64077"/>
        <dbReference type="EC" id="5.1.99.6"/>
    </reaction>
</comment>
<evidence type="ECO:0000256" key="8">
    <source>
        <dbReference type="ARBA" id="ARBA00023027"/>
    </source>
</evidence>
<dbReference type="PANTHER" id="PTHR13232:SF10">
    <property type="entry name" value="NAD(P)H-HYDRATE EPIMERASE"/>
    <property type="match status" value="1"/>
</dbReference>
<feature type="binding site" evidence="10">
    <location>
        <position position="158"/>
    </location>
    <ligand>
        <name>(6S)-NADPHX</name>
        <dbReference type="ChEBI" id="CHEBI:64076"/>
    </ligand>
</feature>
<dbReference type="RefSeq" id="WP_123804225.1">
    <property type="nucleotide sequence ID" value="NZ_RPFL01000017.1"/>
</dbReference>
<evidence type="ECO:0000256" key="6">
    <source>
        <dbReference type="ARBA" id="ARBA00022857"/>
    </source>
</evidence>
<name>A0A3N4MZQ2_9NEIS</name>
<evidence type="ECO:0000256" key="1">
    <source>
        <dbReference type="ARBA" id="ARBA00000013"/>
    </source>
</evidence>
<dbReference type="GO" id="GO:0052856">
    <property type="term" value="F:NAD(P)HX epimerase activity"/>
    <property type="evidence" value="ECO:0007669"/>
    <property type="project" value="UniProtKB-UniRule"/>
</dbReference>
<feature type="domain" description="YjeF N-terminal" evidence="11">
    <location>
        <begin position="9"/>
        <end position="210"/>
    </location>
</feature>
<evidence type="ECO:0000256" key="4">
    <source>
        <dbReference type="ARBA" id="ARBA00022723"/>
    </source>
</evidence>
<dbReference type="InterPro" id="IPR004443">
    <property type="entry name" value="YjeF_N_dom"/>
</dbReference>
<dbReference type="GO" id="GO:0046872">
    <property type="term" value="F:metal ion binding"/>
    <property type="evidence" value="ECO:0007669"/>
    <property type="project" value="UniProtKB-KW"/>
</dbReference>
<comment type="caution">
    <text evidence="10">Lacks conserved residue(s) required for the propagation of feature annotation.</text>
</comment>
<gene>
    <name evidence="10" type="primary">nnrE</name>
    <name evidence="12" type="ORF">EGK74_07445</name>
</gene>
<accession>A0A3N4MZQ2</accession>
<dbReference type="HAMAP" id="MF_01966">
    <property type="entry name" value="NADHX_epimerase"/>
    <property type="match status" value="1"/>
</dbReference>
<evidence type="ECO:0000256" key="10">
    <source>
        <dbReference type="HAMAP-Rule" id="MF_01966"/>
    </source>
</evidence>
<feature type="binding site" evidence="10">
    <location>
        <position position="125"/>
    </location>
    <ligand>
        <name>K(+)</name>
        <dbReference type="ChEBI" id="CHEBI:29103"/>
    </ligand>
</feature>
<feature type="binding site" evidence="10">
    <location>
        <position position="161"/>
    </location>
    <ligand>
        <name>K(+)</name>
        <dbReference type="ChEBI" id="CHEBI:29103"/>
    </ligand>
</feature>
<keyword evidence="9 10" id="KW-0413">Isomerase</keyword>
<keyword evidence="13" id="KW-1185">Reference proteome</keyword>
<evidence type="ECO:0000256" key="3">
    <source>
        <dbReference type="ARBA" id="ARBA00012228"/>
    </source>
</evidence>
<evidence type="ECO:0000256" key="2">
    <source>
        <dbReference type="ARBA" id="ARBA00000909"/>
    </source>
</evidence>
<evidence type="ECO:0000313" key="12">
    <source>
        <dbReference type="EMBL" id="RPD86956.1"/>
    </source>
</evidence>
<dbReference type="InterPro" id="IPR036652">
    <property type="entry name" value="YjeF_N_dom_sf"/>
</dbReference>
<dbReference type="EC" id="5.1.99.6" evidence="3 10"/>
<dbReference type="Pfam" id="PF03853">
    <property type="entry name" value="YjeF_N"/>
    <property type="match status" value="1"/>
</dbReference>
<keyword evidence="6 10" id="KW-0521">NADP</keyword>
<feature type="binding site" evidence="10">
    <location>
        <begin position="56"/>
        <end position="60"/>
    </location>
    <ligand>
        <name>(6S)-NADPHX</name>
        <dbReference type="ChEBI" id="CHEBI:64076"/>
    </ligand>
</feature>
<dbReference type="GO" id="GO:0000166">
    <property type="term" value="F:nucleotide binding"/>
    <property type="evidence" value="ECO:0007669"/>
    <property type="project" value="UniProtKB-KW"/>
</dbReference>
<dbReference type="SUPFAM" id="SSF64153">
    <property type="entry name" value="YjeF N-terminal domain-like"/>
    <property type="match status" value="1"/>
</dbReference>
<dbReference type="Gene3D" id="3.40.50.10260">
    <property type="entry name" value="YjeF N-terminal domain"/>
    <property type="match status" value="1"/>
</dbReference>
<evidence type="ECO:0000259" key="11">
    <source>
        <dbReference type="PROSITE" id="PS51385"/>
    </source>
</evidence>
<keyword evidence="5 10" id="KW-0547">Nucleotide-binding</keyword>
<protein>
    <recommendedName>
        <fullName evidence="3 10">NAD(P)H-hydrate epimerase</fullName>
        <ecNumber evidence="3 10">5.1.99.6</ecNumber>
    </recommendedName>
    <alternativeName>
        <fullName evidence="10">NAD(P)HX epimerase</fullName>
    </alternativeName>
</protein>
<evidence type="ECO:0000313" key="13">
    <source>
        <dbReference type="Proteomes" id="UP000272412"/>
    </source>
</evidence>
<comment type="caution">
    <text evidence="12">The sequence shown here is derived from an EMBL/GenBank/DDBJ whole genome shotgun (WGS) entry which is preliminary data.</text>
</comment>
<dbReference type="EMBL" id="RPFL01000017">
    <property type="protein sequence ID" value="RPD86956.1"/>
    <property type="molecule type" value="Genomic_DNA"/>
</dbReference>
<feature type="binding site" evidence="10">
    <location>
        <begin position="129"/>
        <end position="135"/>
    </location>
    <ligand>
        <name>(6S)-NADPHX</name>
        <dbReference type="ChEBI" id="CHEBI:64076"/>
    </ligand>
</feature>
<evidence type="ECO:0000256" key="7">
    <source>
        <dbReference type="ARBA" id="ARBA00022958"/>
    </source>
</evidence>
<dbReference type="PANTHER" id="PTHR13232">
    <property type="entry name" value="NAD(P)H-HYDRATE EPIMERASE"/>
    <property type="match status" value="1"/>
</dbReference>
<dbReference type="NCBIfam" id="TIGR00197">
    <property type="entry name" value="yjeF_nterm"/>
    <property type="match status" value="1"/>
</dbReference>
<evidence type="ECO:0000256" key="9">
    <source>
        <dbReference type="ARBA" id="ARBA00023235"/>
    </source>
</evidence>
<comment type="similarity">
    <text evidence="10">Belongs to the NnrE/AIBP family.</text>
</comment>
<keyword evidence="4 10" id="KW-0479">Metal-binding</keyword>
<comment type="catalytic activity">
    <reaction evidence="1 10">
        <text>(6R)-NADHX = (6S)-NADHX</text>
        <dbReference type="Rhea" id="RHEA:32215"/>
        <dbReference type="ChEBI" id="CHEBI:64074"/>
        <dbReference type="ChEBI" id="CHEBI:64075"/>
        <dbReference type="EC" id="5.1.99.6"/>
    </reaction>
</comment>
<sequence length="210" mass="22364">MKIYNAEEMRAAEQAAVDKGTSFEQLMENAGQAAAADILQHCAGRQTVLIVCGKGNNGGDGLVIARVLQQHGWQVDIALVCGNILSDLSERNRQRLNGLPGITFLNEEGLSGRLNTKNAYDVVIDGIFGTGFNGRLPQNIVAVCEALNASDGLKIALDMPTGLNGDTAECDEHTFCADITYAFGAYKPAHMNETAQAFCGEVVCLEIGID</sequence>
<dbReference type="PROSITE" id="PS51385">
    <property type="entry name" value="YJEF_N"/>
    <property type="match status" value="1"/>
</dbReference>
<evidence type="ECO:0000256" key="5">
    <source>
        <dbReference type="ARBA" id="ARBA00022741"/>
    </source>
</evidence>
<organism evidence="12 13">
    <name type="scientific">Neisseria weixii</name>
    <dbReference type="NCBI Taxonomy" id="1853276"/>
    <lineage>
        <taxon>Bacteria</taxon>
        <taxon>Pseudomonadati</taxon>
        <taxon>Pseudomonadota</taxon>
        <taxon>Betaproteobacteria</taxon>
        <taxon>Neisseriales</taxon>
        <taxon>Neisseriaceae</taxon>
        <taxon>Neisseria</taxon>
    </lineage>
</organism>
<proteinExistence type="inferred from homology"/>
<dbReference type="OrthoDB" id="9806925at2"/>
<dbReference type="InterPro" id="IPR032976">
    <property type="entry name" value="YJEFN_prot_NAXE-like"/>
</dbReference>